<feature type="compositionally biased region" description="Low complexity" evidence="1">
    <location>
        <begin position="85"/>
        <end position="100"/>
    </location>
</feature>
<dbReference type="EMBL" id="VSRR010000267">
    <property type="protein sequence ID" value="MPC13240.1"/>
    <property type="molecule type" value="Genomic_DNA"/>
</dbReference>
<gene>
    <name evidence="2" type="ORF">E2C01_005965</name>
</gene>
<name>A0A5B7CUY1_PORTR</name>
<comment type="caution">
    <text evidence="2">The sequence shown here is derived from an EMBL/GenBank/DDBJ whole genome shotgun (WGS) entry which is preliminary data.</text>
</comment>
<evidence type="ECO:0000313" key="2">
    <source>
        <dbReference type="EMBL" id="MPC13240.1"/>
    </source>
</evidence>
<proteinExistence type="predicted"/>
<keyword evidence="3" id="KW-1185">Reference proteome</keyword>
<evidence type="ECO:0000256" key="1">
    <source>
        <dbReference type="SAM" id="MobiDB-lite"/>
    </source>
</evidence>
<evidence type="ECO:0000313" key="3">
    <source>
        <dbReference type="Proteomes" id="UP000324222"/>
    </source>
</evidence>
<organism evidence="2 3">
    <name type="scientific">Portunus trituberculatus</name>
    <name type="common">Swimming crab</name>
    <name type="synonym">Neptunus trituberculatus</name>
    <dbReference type="NCBI Taxonomy" id="210409"/>
    <lineage>
        <taxon>Eukaryota</taxon>
        <taxon>Metazoa</taxon>
        <taxon>Ecdysozoa</taxon>
        <taxon>Arthropoda</taxon>
        <taxon>Crustacea</taxon>
        <taxon>Multicrustacea</taxon>
        <taxon>Malacostraca</taxon>
        <taxon>Eumalacostraca</taxon>
        <taxon>Eucarida</taxon>
        <taxon>Decapoda</taxon>
        <taxon>Pleocyemata</taxon>
        <taxon>Brachyura</taxon>
        <taxon>Eubrachyura</taxon>
        <taxon>Portunoidea</taxon>
        <taxon>Portunidae</taxon>
        <taxon>Portuninae</taxon>
        <taxon>Portunus</taxon>
    </lineage>
</organism>
<protein>
    <submittedName>
        <fullName evidence="2">Uncharacterized protein</fullName>
    </submittedName>
</protein>
<dbReference type="Proteomes" id="UP000324222">
    <property type="component" value="Unassembled WGS sequence"/>
</dbReference>
<dbReference type="AlphaFoldDB" id="A0A5B7CUY1"/>
<sequence length="100" mass="10378">MMTTIATQANAAITATIITAATVIANMRTATEQSSIIVTFGISSGGGSSSSWLCITAVEILISWRWSRHWCSKMGLRAASDATCPASGGSSKPQPQQQTG</sequence>
<feature type="region of interest" description="Disordered" evidence="1">
    <location>
        <begin position="80"/>
        <end position="100"/>
    </location>
</feature>
<reference evidence="2 3" key="1">
    <citation type="submission" date="2019-05" db="EMBL/GenBank/DDBJ databases">
        <title>Another draft genome of Portunus trituberculatus and its Hox gene families provides insights of decapod evolution.</title>
        <authorList>
            <person name="Jeong J.-H."/>
            <person name="Song I."/>
            <person name="Kim S."/>
            <person name="Choi T."/>
            <person name="Kim D."/>
            <person name="Ryu S."/>
            <person name="Kim W."/>
        </authorList>
    </citation>
    <scope>NUCLEOTIDE SEQUENCE [LARGE SCALE GENOMIC DNA]</scope>
    <source>
        <tissue evidence="2">Muscle</tissue>
    </source>
</reference>
<accession>A0A5B7CUY1</accession>